<protein>
    <submittedName>
        <fullName evidence="2">FecR domain-containing protein</fullName>
    </submittedName>
</protein>
<dbReference type="Proteomes" id="UP000663722">
    <property type="component" value="Chromosome"/>
</dbReference>
<dbReference type="KEGG" id="dmm:dnm_083610"/>
<reference evidence="2" key="1">
    <citation type="journal article" date="2021" name="Microb. Physiol.">
        <title>Proteogenomic Insights into the Physiology of Marine, Sulfate-Reducing, Filamentous Desulfonema limicola and Desulfonema magnum.</title>
        <authorList>
            <person name="Schnaars V."/>
            <person name="Wohlbrand L."/>
            <person name="Scheve S."/>
            <person name="Hinrichs C."/>
            <person name="Reinhardt R."/>
            <person name="Rabus R."/>
        </authorList>
    </citation>
    <scope>NUCLEOTIDE SEQUENCE</scope>
    <source>
        <strain evidence="2">4be13</strain>
    </source>
</reference>
<dbReference type="InterPro" id="IPR036116">
    <property type="entry name" value="FN3_sf"/>
</dbReference>
<proteinExistence type="predicted"/>
<organism evidence="2 3">
    <name type="scientific">Desulfonema magnum</name>
    <dbReference type="NCBI Taxonomy" id="45655"/>
    <lineage>
        <taxon>Bacteria</taxon>
        <taxon>Pseudomonadati</taxon>
        <taxon>Thermodesulfobacteriota</taxon>
        <taxon>Desulfobacteria</taxon>
        <taxon>Desulfobacterales</taxon>
        <taxon>Desulfococcaceae</taxon>
        <taxon>Desulfonema</taxon>
    </lineage>
</organism>
<dbReference type="SUPFAM" id="SSF49265">
    <property type="entry name" value="Fibronectin type III"/>
    <property type="match status" value="1"/>
</dbReference>
<dbReference type="InterPro" id="IPR013783">
    <property type="entry name" value="Ig-like_fold"/>
</dbReference>
<gene>
    <name evidence="2" type="ORF">dnm_083610</name>
</gene>
<name>A0A975BV29_9BACT</name>
<evidence type="ECO:0000259" key="1">
    <source>
        <dbReference type="PROSITE" id="PS51782"/>
    </source>
</evidence>
<dbReference type="RefSeq" id="WP_207679708.1">
    <property type="nucleotide sequence ID" value="NZ_CP061800.1"/>
</dbReference>
<accession>A0A975BV29</accession>
<dbReference type="EMBL" id="CP061800">
    <property type="protein sequence ID" value="QTA92284.1"/>
    <property type="molecule type" value="Genomic_DNA"/>
</dbReference>
<evidence type="ECO:0000313" key="2">
    <source>
        <dbReference type="EMBL" id="QTA92284.1"/>
    </source>
</evidence>
<dbReference type="Pfam" id="PF04773">
    <property type="entry name" value="FecR"/>
    <property type="match status" value="1"/>
</dbReference>
<dbReference type="PANTHER" id="PTHR38731:SF1">
    <property type="entry name" value="FECR PROTEIN DOMAIN-CONTAINING PROTEIN"/>
    <property type="match status" value="1"/>
</dbReference>
<evidence type="ECO:0000313" key="3">
    <source>
        <dbReference type="Proteomes" id="UP000663722"/>
    </source>
</evidence>
<keyword evidence="3" id="KW-1185">Reference proteome</keyword>
<dbReference type="InterPro" id="IPR018392">
    <property type="entry name" value="LysM"/>
</dbReference>
<dbReference type="PROSITE" id="PS51782">
    <property type="entry name" value="LYSM"/>
    <property type="match status" value="1"/>
</dbReference>
<sequence>MKMLHEKFLAFCFFLMVLFFPLFLCASEQNDTVKEIVVTEGRNVREPASEEHQEIKTIIVREGQNVRDLADEYLNDPNLWMEILRKNNLNSPADVRPNMTLKLPTIINKAKTELKAARETIDNASKIGAQVFAPDIIAKAIDLHSEAMSRRKSGDWDDCFQLARAASEKAKDAIQKSLTQSAEAGEAFLKDRKGSVQGRKPSDLIWKDLAVNATLMEGEKVRTLSESYAEIQFKDNKRVRLNENSQIVISKVQMTVLKNTESPTVSLTKGDAYILLNGNRQFFVPGKGEKSSAISGKLLSRPSLVSPVNGTTALFRSDQNHIILKWEPVTDASGYWVEIAADRGFKKVILNQKNLRKTAFRQEHLKDGIYYWRVSAVNSVGFPGKNSKVRFFKVTNDDKPPYVVIHSPRTDAILVNSPVSVTGEIEQDAAISFQGKPVRISEYGSFKFDCPLTKGVNKISLEATDKAGNITKLSRSVIFSPNRDVEIRYDSNLPQIAPKHFITRESGFTLSGQTEPGTVITVRSDGKVPGSLSPRCFADDDGRFRLNLSLKKAKTKCRLLVTSLGGHVTRDSFTVEIDKQPPEIRLTNESPAVSDVKNIHLYGSVSEKSFVSLNGTRIQCDLALNLSAKKKAKALFDGTVELSPGVNSIHLTAWDQVGNISFLDRKVIFDQFPPKFIKSELSSGAASGGERLKISISAEDESGLKEAAEFKIRAGEYVHTGFLKLNKITRTYQGTINLPEKAKGKIALSYVKLSDYYGNEKEYDF</sequence>
<feature type="domain" description="LysM" evidence="1">
    <location>
        <begin position="56"/>
        <end position="103"/>
    </location>
</feature>
<dbReference type="InterPro" id="IPR006860">
    <property type="entry name" value="FecR"/>
</dbReference>
<dbReference type="AlphaFoldDB" id="A0A975BV29"/>
<dbReference type="PANTHER" id="PTHR38731">
    <property type="entry name" value="LIPL45-RELATED LIPOPROTEIN-RELATED"/>
    <property type="match status" value="1"/>
</dbReference>
<dbReference type="Gene3D" id="2.60.40.10">
    <property type="entry name" value="Immunoglobulins"/>
    <property type="match status" value="3"/>
</dbReference>